<gene>
    <name evidence="5" type="ORF">G2W53_022504</name>
</gene>
<keyword evidence="6" id="KW-1185">Reference proteome</keyword>
<dbReference type="FunFam" id="3.30.70.330:FF:000415">
    <property type="entry name" value="Flowering time control protein FPA"/>
    <property type="match status" value="1"/>
</dbReference>
<organism evidence="5 6">
    <name type="scientific">Senna tora</name>
    <dbReference type="NCBI Taxonomy" id="362788"/>
    <lineage>
        <taxon>Eukaryota</taxon>
        <taxon>Viridiplantae</taxon>
        <taxon>Streptophyta</taxon>
        <taxon>Embryophyta</taxon>
        <taxon>Tracheophyta</taxon>
        <taxon>Spermatophyta</taxon>
        <taxon>Magnoliopsida</taxon>
        <taxon>eudicotyledons</taxon>
        <taxon>Gunneridae</taxon>
        <taxon>Pentapetalae</taxon>
        <taxon>rosids</taxon>
        <taxon>fabids</taxon>
        <taxon>Fabales</taxon>
        <taxon>Fabaceae</taxon>
        <taxon>Caesalpinioideae</taxon>
        <taxon>Cassia clade</taxon>
        <taxon>Senna</taxon>
    </lineage>
</organism>
<dbReference type="Pfam" id="PF00076">
    <property type="entry name" value="RRM_1"/>
    <property type="match status" value="3"/>
</dbReference>
<dbReference type="OrthoDB" id="439808at2759"/>
<feature type="domain" description="RRM" evidence="4">
    <location>
        <begin position="149"/>
        <end position="221"/>
    </location>
</feature>
<name>A0A834WI73_9FABA</name>
<evidence type="ECO:0000313" key="5">
    <source>
        <dbReference type="EMBL" id="KAF7824360.1"/>
    </source>
</evidence>
<feature type="compositionally biased region" description="Polar residues" evidence="3">
    <location>
        <begin position="471"/>
        <end position="482"/>
    </location>
</feature>
<dbReference type="SUPFAM" id="SSF54928">
    <property type="entry name" value="RNA-binding domain, RBD"/>
    <property type="match status" value="3"/>
</dbReference>
<proteinExistence type="predicted"/>
<evidence type="ECO:0000256" key="1">
    <source>
        <dbReference type="ARBA" id="ARBA00022884"/>
    </source>
</evidence>
<dbReference type="InterPro" id="IPR012677">
    <property type="entry name" value="Nucleotide-bd_a/b_plait_sf"/>
</dbReference>
<dbReference type="AlphaFoldDB" id="A0A834WI73"/>
<feature type="region of interest" description="Disordered" evidence="3">
    <location>
        <begin position="778"/>
        <end position="809"/>
    </location>
</feature>
<feature type="region of interest" description="Disordered" evidence="3">
    <location>
        <begin position="471"/>
        <end position="511"/>
    </location>
</feature>
<evidence type="ECO:0000313" key="6">
    <source>
        <dbReference type="Proteomes" id="UP000634136"/>
    </source>
</evidence>
<dbReference type="CDD" id="cd00590">
    <property type="entry name" value="RRM_SF"/>
    <property type="match status" value="3"/>
</dbReference>
<dbReference type="PROSITE" id="PS50102">
    <property type="entry name" value="RRM"/>
    <property type="match status" value="3"/>
</dbReference>
<dbReference type="Gene3D" id="3.30.70.330">
    <property type="match status" value="3"/>
</dbReference>
<dbReference type="PANTHER" id="PTHR23189">
    <property type="entry name" value="RNA RECOGNITION MOTIF-CONTAINING"/>
    <property type="match status" value="1"/>
</dbReference>
<dbReference type="EMBL" id="JAAIUW010000007">
    <property type="protein sequence ID" value="KAF7824360.1"/>
    <property type="molecule type" value="Genomic_DNA"/>
</dbReference>
<evidence type="ECO:0000256" key="3">
    <source>
        <dbReference type="SAM" id="MobiDB-lite"/>
    </source>
</evidence>
<feature type="domain" description="RRM" evidence="4">
    <location>
        <begin position="29"/>
        <end position="101"/>
    </location>
</feature>
<comment type="caution">
    <text evidence="5">The sequence shown here is derived from an EMBL/GenBank/DDBJ whole genome shotgun (WGS) entry which is preliminary data.</text>
</comment>
<dbReference type="SMART" id="SM00360">
    <property type="entry name" value="RRM"/>
    <property type="match status" value="3"/>
</dbReference>
<evidence type="ECO:0000259" key="4">
    <source>
        <dbReference type="PROSITE" id="PS50102"/>
    </source>
</evidence>
<evidence type="ECO:0000256" key="2">
    <source>
        <dbReference type="PROSITE-ProRule" id="PRU00176"/>
    </source>
</evidence>
<keyword evidence="1 2" id="KW-0694">RNA-binding</keyword>
<accession>A0A834WI73</accession>
<dbReference type="Proteomes" id="UP000634136">
    <property type="component" value="Unassembled WGS sequence"/>
</dbReference>
<feature type="domain" description="RRM" evidence="4">
    <location>
        <begin position="309"/>
        <end position="381"/>
    </location>
</feature>
<dbReference type="InterPro" id="IPR000504">
    <property type="entry name" value="RRM_dom"/>
</dbReference>
<protein>
    <submittedName>
        <fullName evidence="5">Flowering time control protein FPA</fullName>
    </submittedName>
</protein>
<dbReference type="GO" id="GO:0003723">
    <property type="term" value="F:RNA binding"/>
    <property type="evidence" value="ECO:0007669"/>
    <property type="project" value="UniProtKB-UniRule"/>
</dbReference>
<reference evidence="5" key="1">
    <citation type="submission" date="2020-09" db="EMBL/GenBank/DDBJ databases">
        <title>Genome-Enabled Discovery of Anthraquinone Biosynthesis in Senna tora.</title>
        <authorList>
            <person name="Kang S.-H."/>
            <person name="Pandey R.P."/>
            <person name="Lee C.-M."/>
            <person name="Sim J.-S."/>
            <person name="Jeong J.-T."/>
            <person name="Choi B.-S."/>
            <person name="Jung M."/>
            <person name="Ginzburg D."/>
            <person name="Zhao K."/>
            <person name="Won S.Y."/>
            <person name="Oh T.-J."/>
            <person name="Yu Y."/>
            <person name="Kim N.-H."/>
            <person name="Lee O.R."/>
            <person name="Lee T.-H."/>
            <person name="Bashyal P."/>
            <person name="Kim T.-S."/>
            <person name="Lee W.-H."/>
            <person name="Kawkins C."/>
            <person name="Kim C.-K."/>
            <person name="Kim J.S."/>
            <person name="Ahn B.O."/>
            <person name="Rhee S.Y."/>
            <person name="Sohng J.K."/>
        </authorList>
    </citation>
    <scope>NUCLEOTIDE SEQUENCE</scope>
    <source>
        <tissue evidence="5">Leaf</tissue>
    </source>
</reference>
<feature type="compositionally biased region" description="Pro residues" evidence="3">
    <location>
        <begin position="488"/>
        <end position="504"/>
    </location>
</feature>
<sequence length="1019" mass="111465">MPLPTKSIKAPQEVGGTVKDFDDPETPSNNLWVGNLSFEVTESDLMALFAQYGALDSVTSYSSRSYGFVFFKRIEDAKAAKNALQGTVLRGIPIKIEFARPVRSDLCALLGRISFNSSFSEFLGLLYEFNGSIGQKSLRAVYFWAKPCKHLWVGGISPAVTKEELEVEFRKFGKIEDFKFLRDRNTAFVEYFNLDDAIQAMKVMNGKSIGGDQIRVDFLRSQSSKKMVMTHGCIYEVVLIRLTKGCWLNIMQSGMVFLVFTNYPYLIEFLDMSCISSIVIILDLYAVNRVLLDMLLDYGQFQGKSMGPTDSYSGQKRPLIDEQMLHNAMILFGEIERIKSFPSRHYSFVEFRSVDEARRAKEGLQGRLFNDPRITIMYSSSDLAPGKDYPGFYPGSKGPRPDMLLNEHPFRSMQMDVFGHNRPVVPNNFPGQLAPGVIIGPNVSLRPFGPQGNLEPLISGSEFNDLGTNQKFQDGSSKSQIGPNWKRPSPPAPGMLPSPAPGIRPPARSTSGAWDVLDINQFQRDSKRSRIDGALPIDDAPFPLRNVDDRGLGLEQSYGMEPIDGGSSPFVNIQGKTHLGPVGTRITAGVPAPVQPDIDHIGRGIIAKGGTPVCQARCVPIGKGIGSELPEVVDCSARTGLDMLTKHYADAIGCDIVFFYPIVKMILLHTLNFFAILVQKTELVLPNLLMELPYSWWYTNATIVSFAYNFDSITTECLHEESKLPAKQLYPAAGGPPLVQSVPPDYTSSNTAAATQPGVSLTPELIATLASFLPGATQASTTDGAKPAVGSSTMKPPFPSVPPTDGNQSHLWKHDHQIVDPSSHVPQQVGSTYYQPYPLSSTHGHPGQVVHGNSHIQDSAASLQQQGAISSRPVTNFLIPSQSGQLAVSPQVNHQYQVEVSPSSQKGYGLVQGTDASGLYSSQAFQQPSIPMASSNQVHGANPLQQQTSMPYSANTVNSELPNQQFQSALLGASQGTSEGEADKNQRYQSTLQFAANLLLQIQQQQQQPQGGRGHGNQQ</sequence>
<dbReference type="InterPro" id="IPR035979">
    <property type="entry name" value="RBD_domain_sf"/>
</dbReference>